<dbReference type="AlphaFoldDB" id="A0AAD4LAL1"/>
<proteinExistence type="predicted"/>
<name>A0AAD4LAL1_9AGAM</name>
<gene>
    <name evidence="1" type="ORF">EDB92DRAFT_1234630</name>
</gene>
<dbReference type="EMBL" id="JAKELL010000052">
    <property type="protein sequence ID" value="KAH8986739.1"/>
    <property type="molecule type" value="Genomic_DNA"/>
</dbReference>
<protein>
    <submittedName>
        <fullName evidence="1">Uncharacterized protein</fullName>
    </submittedName>
</protein>
<accession>A0AAD4LAL1</accession>
<reference evidence="1" key="1">
    <citation type="submission" date="2022-01" db="EMBL/GenBank/DDBJ databases">
        <title>Comparative genomics reveals a dynamic genome evolution in the ectomycorrhizal milk-cap (Lactarius) mushrooms.</title>
        <authorList>
            <consortium name="DOE Joint Genome Institute"/>
            <person name="Lebreton A."/>
            <person name="Tang N."/>
            <person name="Kuo A."/>
            <person name="LaButti K."/>
            <person name="Drula E."/>
            <person name="Barry K."/>
            <person name="Clum A."/>
            <person name="Lipzen A."/>
            <person name="Mousain D."/>
            <person name="Ng V."/>
            <person name="Wang R."/>
            <person name="Wang X."/>
            <person name="Dai Y."/>
            <person name="Henrissat B."/>
            <person name="Grigoriev I.V."/>
            <person name="Guerin-Laguette A."/>
            <person name="Yu F."/>
            <person name="Martin F.M."/>
        </authorList>
    </citation>
    <scope>NUCLEOTIDE SEQUENCE</scope>
    <source>
        <strain evidence="1">QP</strain>
    </source>
</reference>
<sequence length="224" mass="25589">MLRSNEGSITSWALPWRSDKMESERRSALSECFELCQHRSQANLNTFATSVRSALSASAQNLLYIREEREFAFIFIHKSNQCSSQIQRLCIPILGWTLIVKQIEIFGHLHLMTDFSVKIESESGHMCPGNVDDTSVYCPRILCHWKCVNLHFLSPDLIDVDEKRLSLRSMAAVLGPPLPIGYVFAQRKGTCQSSHFLSPSIVYRFRPVKWRHLQSVCRPVADCS</sequence>
<dbReference type="Proteomes" id="UP001201163">
    <property type="component" value="Unassembled WGS sequence"/>
</dbReference>
<evidence type="ECO:0000313" key="1">
    <source>
        <dbReference type="EMBL" id="KAH8986739.1"/>
    </source>
</evidence>
<evidence type="ECO:0000313" key="2">
    <source>
        <dbReference type="Proteomes" id="UP001201163"/>
    </source>
</evidence>
<comment type="caution">
    <text evidence="1">The sequence shown here is derived from an EMBL/GenBank/DDBJ whole genome shotgun (WGS) entry which is preliminary data.</text>
</comment>
<keyword evidence="2" id="KW-1185">Reference proteome</keyword>
<organism evidence="1 2">
    <name type="scientific">Lactarius akahatsu</name>
    <dbReference type="NCBI Taxonomy" id="416441"/>
    <lineage>
        <taxon>Eukaryota</taxon>
        <taxon>Fungi</taxon>
        <taxon>Dikarya</taxon>
        <taxon>Basidiomycota</taxon>
        <taxon>Agaricomycotina</taxon>
        <taxon>Agaricomycetes</taxon>
        <taxon>Russulales</taxon>
        <taxon>Russulaceae</taxon>
        <taxon>Lactarius</taxon>
    </lineage>
</organism>